<feature type="transmembrane region" description="Helical" evidence="6">
    <location>
        <begin position="121"/>
        <end position="142"/>
    </location>
</feature>
<dbReference type="Gene3D" id="1.20.1250.20">
    <property type="entry name" value="MFS general substrate transporter like domains"/>
    <property type="match status" value="2"/>
</dbReference>
<dbReference type="CDD" id="cd17328">
    <property type="entry name" value="MFS_spinster_like"/>
    <property type="match status" value="1"/>
</dbReference>
<dbReference type="GO" id="GO:0022857">
    <property type="term" value="F:transmembrane transporter activity"/>
    <property type="evidence" value="ECO:0007669"/>
    <property type="project" value="InterPro"/>
</dbReference>
<keyword evidence="5 6" id="KW-0472">Membrane</keyword>
<evidence type="ECO:0000256" key="4">
    <source>
        <dbReference type="ARBA" id="ARBA00022989"/>
    </source>
</evidence>
<keyword evidence="9" id="KW-1185">Reference proteome</keyword>
<feature type="domain" description="Major facilitator superfamily (MFS) profile" evidence="7">
    <location>
        <begin position="29"/>
        <end position="472"/>
    </location>
</feature>
<keyword evidence="3 6" id="KW-0812">Transmembrane</keyword>
<keyword evidence="4 6" id="KW-1133">Transmembrane helix</keyword>
<dbReference type="SUPFAM" id="SSF103473">
    <property type="entry name" value="MFS general substrate transporter"/>
    <property type="match status" value="1"/>
</dbReference>
<gene>
    <name evidence="8" type="ORF">BN2476_990027</name>
</gene>
<proteinExistence type="predicted"/>
<feature type="transmembrane region" description="Helical" evidence="6">
    <location>
        <begin position="314"/>
        <end position="333"/>
    </location>
</feature>
<feature type="transmembrane region" description="Helical" evidence="6">
    <location>
        <begin position="154"/>
        <end position="173"/>
    </location>
</feature>
<sequence>MLPRNLAETTADPHVNSRAAVSRPYAIWVLSLTTLIYAFSFMDRVLMSIAAPALKAEMHLTDGQLGLLIGLAFALFYTILGIPIARLAERFSRVMIISVTIVLWSLMTIGCGTATNYAQLFAFRAGVGIGEAGSAPAAYSLLADYFSGKRRSLIFALYAGGVPIGVLMASFIGAPLIKNYGWQHAFFYVGIPGVVLGLLAFLTIREPARGAAGATATATATATGDSVPRLTEVIRRMVSNHASRNMLFAVMLGMFAMSAIFLFLPVYFVRVYGMNFGQAGLAFGIIGGVGGLTGNILSGYLSDRLGKRNAAWHGYVPALGCIAAALLSGIAFLQPVAAAGVALLVGFAVGMNFWNGPAFSVILSLLEPRMRATASALTLSAMALVGQGLGPGYLGFLSDFFAKRIFDRPDFSQLCVVAKHGASAGAHATGDVPTNITALCASASATGLKYALLSAVPILLWAAVHYWLAGSKYARLKAAEQQYSLQASQSA</sequence>
<evidence type="ECO:0000256" key="1">
    <source>
        <dbReference type="ARBA" id="ARBA00004141"/>
    </source>
</evidence>
<dbReference type="PANTHER" id="PTHR23505">
    <property type="entry name" value="SPINSTER"/>
    <property type="match status" value="1"/>
</dbReference>
<evidence type="ECO:0000256" key="3">
    <source>
        <dbReference type="ARBA" id="ARBA00022692"/>
    </source>
</evidence>
<dbReference type="InterPro" id="IPR011701">
    <property type="entry name" value="MFS"/>
</dbReference>
<feature type="transmembrane region" description="Helical" evidence="6">
    <location>
        <begin position="450"/>
        <end position="468"/>
    </location>
</feature>
<dbReference type="EMBL" id="CYGY02000099">
    <property type="protein sequence ID" value="SIT51049.1"/>
    <property type="molecule type" value="Genomic_DNA"/>
</dbReference>
<dbReference type="Proteomes" id="UP000195569">
    <property type="component" value="Unassembled WGS sequence"/>
</dbReference>
<feature type="transmembrane region" description="Helical" evidence="6">
    <location>
        <begin position="246"/>
        <end position="269"/>
    </location>
</feature>
<feature type="transmembrane region" description="Helical" evidence="6">
    <location>
        <begin position="185"/>
        <end position="204"/>
    </location>
</feature>
<comment type="subcellular location">
    <subcellularLocation>
        <location evidence="1">Membrane</location>
        <topology evidence="1">Multi-pass membrane protein</topology>
    </subcellularLocation>
</comment>
<dbReference type="PANTHER" id="PTHR23505:SF79">
    <property type="entry name" value="PROTEIN SPINSTER"/>
    <property type="match status" value="1"/>
</dbReference>
<feature type="transmembrane region" description="Helical" evidence="6">
    <location>
        <begin position="25"/>
        <end position="43"/>
    </location>
</feature>
<feature type="transmembrane region" description="Helical" evidence="6">
    <location>
        <begin position="373"/>
        <end position="394"/>
    </location>
</feature>
<feature type="transmembrane region" description="Helical" evidence="6">
    <location>
        <begin position="94"/>
        <end position="115"/>
    </location>
</feature>
<dbReference type="InterPro" id="IPR036259">
    <property type="entry name" value="MFS_trans_sf"/>
</dbReference>
<evidence type="ECO:0000313" key="9">
    <source>
        <dbReference type="Proteomes" id="UP000195569"/>
    </source>
</evidence>
<accession>A0A1N7SU85</accession>
<evidence type="ECO:0000313" key="8">
    <source>
        <dbReference type="EMBL" id="SIT51049.1"/>
    </source>
</evidence>
<feature type="transmembrane region" description="Helical" evidence="6">
    <location>
        <begin position="339"/>
        <end position="366"/>
    </location>
</feature>
<dbReference type="InterPro" id="IPR020846">
    <property type="entry name" value="MFS_dom"/>
</dbReference>
<organism evidence="8 9">
    <name type="scientific">Paraburkholderia piptadeniae</name>
    <dbReference type="NCBI Taxonomy" id="1701573"/>
    <lineage>
        <taxon>Bacteria</taxon>
        <taxon>Pseudomonadati</taxon>
        <taxon>Pseudomonadota</taxon>
        <taxon>Betaproteobacteria</taxon>
        <taxon>Burkholderiales</taxon>
        <taxon>Burkholderiaceae</taxon>
        <taxon>Paraburkholderia</taxon>
    </lineage>
</organism>
<feature type="transmembrane region" description="Helical" evidence="6">
    <location>
        <begin position="281"/>
        <end position="302"/>
    </location>
</feature>
<evidence type="ECO:0000256" key="6">
    <source>
        <dbReference type="SAM" id="Phobius"/>
    </source>
</evidence>
<dbReference type="InterPro" id="IPR044770">
    <property type="entry name" value="MFS_spinster-like"/>
</dbReference>
<comment type="caution">
    <text evidence="8">The sequence shown here is derived from an EMBL/GenBank/DDBJ whole genome shotgun (WGS) entry which is preliminary data.</text>
</comment>
<dbReference type="Pfam" id="PF07690">
    <property type="entry name" value="MFS_1"/>
    <property type="match status" value="1"/>
</dbReference>
<feature type="transmembrane region" description="Helical" evidence="6">
    <location>
        <begin position="63"/>
        <end position="82"/>
    </location>
</feature>
<name>A0A1N7SU85_9BURK</name>
<protein>
    <submittedName>
        <fullName evidence="8">Major facilitator superfamily MFS_1</fullName>
    </submittedName>
</protein>
<evidence type="ECO:0000256" key="5">
    <source>
        <dbReference type="ARBA" id="ARBA00023136"/>
    </source>
</evidence>
<dbReference type="PROSITE" id="PS50850">
    <property type="entry name" value="MFS"/>
    <property type="match status" value="1"/>
</dbReference>
<dbReference type="AlphaFoldDB" id="A0A1N7SU85"/>
<reference evidence="8" key="1">
    <citation type="submission" date="2016-12" db="EMBL/GenBank/DDBJ databases">
        <authorList>
            <person name="Moulin L."/>
        </authorList>
    </citation>
    <scope>NUCLEOTIDE SEQUENCE [LARGE SCALE GENOMIC DNA]</scope>
    <source>
        <strain evidence="8">STM 7183</strain>
    </source>
</reference>
<evidence type="ECO:0000256" key="2">
    <source>
        <dbReference type="ARBA" id="ARBA00022448"/>
    </source>
</evidence>
<keyword evidence="2" id="KW-0813">Transport</keyword>
<dbReference type="GO" id="GO:0016020">
    <property type="term" value="C:membrane"/>
    <property type="evidence" value="ECO:0007669"/>
    <property type="project" value="UniProtKB-SubCell"/>
</dbReference>
<evidence type="ECO:0000259" key="7">
    <source>
        <dbReference type="PROSITE" id="PS50850"/>
    </source>
</evidence>